<gene>
    <name evidence="1" type="ORF">LR48_Vigan07g165300</name>
</gene>
<protein>
    <submittedName>
        <fullName evidence="1">Uncharacterized protein</fullName>
    </submittedName>
</protein>
<organism evidence="1 2">
    <name type="scientific">Phaseolus angularis</name>
    <name type="common">Azuki bean</name>
    <name type="synonym">Vigna angularis</name>
    <dbReference type="NCBI Taxonomy" id="3914"/>
    <lineage>
        <taxon>Eukaryota</taxon>
        <taxon>Viridiplantae</taxon>
        <taxon>Streptophyta</taxon>
        <taxon>Embryophyta</taxon>
        <taxon>Tracheophyta</taxon>
        <taxon>Spermatophyta</taxon>
        <taxon>Magnoliopsida</taxon>
        <taxon>eudicotyledons</taxon>
        <taxon>Gunneridae</taxon>
        <taxon>Pentapetalae</taxon>
        <taxon>rosids</taxon>
        <taxon>fabids</taxon>
        <taxon>Fabales</taxon>
        <taxon>Fabaceae</taxon>
        <taxon>Papilionoideae</taxon>
        <taxon>50 kb inversion clade</taxon>
        <taxon>NPAAA clade</taxon>
        <taxon>indigoferoid/millettioid clade</taxon>
        <taxon>Phaseoleae</taxon>
        <taxon>Vigna</taxon>
    </lineage>
</organism>
<name>A0A0L9UZK6_PHAAN</name>
<dbReference type="Gramene" id="KOM47949">
    <property type="protein sequence ID" value="KOM47949"/>
    <property type="gene ID" value="LR48_Vigan07g165300"/>
</dbReference>
<evidence type="ECO:0000313" key="1">
    <source>
        <dbReference type="EMBL" id="KOM47949.1"/>
    </source>
</evidence>
<reference evidence="2" key="1">
    <citation type="journal article" date="2015" name="Proc. Natl. Acad. Sci. U.S.A.">
        <title>Genome sequencing of adzuki bean (Vigna angularis) provides insight into high starch and low fat accumulation and domestication.</title>
        <authorList>
            <person name="Yang K."/>
            <person name="Tian Z."/>
            <person name="Chen C."/>
            <person name="Luo L."/>
            <person name="Zhao B."/>
            <person name="Wang Z."/>
            <person name="Yu L."/>
            <person name="Li Y."/>
            <person name="Sun Y."/>
            <person name="Li W."/>
            <person name="Chen Y."/>
            <person name="Li Y."/>
            <person name="Zhang Y."/>
            <person name="Ai D."/>
            <person name="Zhao J."/>
            <person name="Shang C."/>
            <person name="Ma Y."/>
            <person name="Wu B."/>
            <person name="Wang M."/>
            <person name="Gao L."/>
            <person name="Sun D."/>
            <person name="Zhang P."/>
            <person name="Guo F."/>
            <person name="Wang W."/>
            <person name="Li Y."/>
            <person name="Wang J."/>
            <person name="Varshney R.K."/>
            <person name="Wang J."/>
            <person name="Ling H.Q."/>
            <person name="Wan P."/>
        </authorList>
    </citation>
    <scope>NUCLEOTIDE SEQUENCE</scope>
    <source>
        <strain evidence="2">cv. Jingnong 6</strain>
    </source>
</reference>
<dbReference type="AlphaFoldDB" id="A0A0L9UZK6"/>
<dbReference type="EMBL" id="CM003377">
    <property type="protein sequence ID" value="KOM47949.1"/>
    <property type="molecule type" value="Genomic_DNA"/>
</dbReference>
<proteinExistence type="predicted"/>
<dbReference type="Proteomes" id="UP000053144">
    <property type="component" value="Chromosome 7"/>
</dbReference>
<sequence length="177" mass="20669">MAKAHVPIVITCWDDVPQVDKNLLWQDILENWDIPNDEKIWKKILSHIAVRWRDFKTRKLAVGISAMTLFFLAQERSSCFSSNASTTLLYHRRVFVKDETKTHTPQVYRLEKQPIAQPVNEAREESEDHDAISILTSRLNKLRKGLVEVLWEFRTFGLECHVPLYINFDDAYEIIGG</sequence>
<accession>A0A0L9UZK6</accession>
<evidence type="ECO:0000313" key="2">
    <source>
        <dbReference type="Proteomes" id="UP000053144"/>
    </source>
</evidence>